<dbReference type="EMBL" id="CP115167">
    <property type="protein sequence ID" value="WDA60617.1"/>
    <property type="molecule type" value="Genomic_DNA"/>
</dbReference>
<geneLocation type="plasmid" evidence="1 2">
    <name>pDATS02</name>
</geneLocation>
<dbReference type="Proteomes" id="UP001217044">
    <property type="component" value="Plasmid pDATS02"/>
</dbReference>
<accession>A0ABY7V5Z0</accession>
<evidence type="ECO:0000313" key="2">
    <source>
        <dbReference type="Proteomes" id="UP001217044"/>
    </source>
</evidence>
<keyword evidence="2" id="KW-1185">Reference proteome</keyword>
<sequence length="153" mass="16851">MMTTQTSITLGQILTADTTTLFLRLQPYVRMWKADPQDGTAQQTWHMSLDGDAYADCDITLGECGHAQRSALFTRALMHAASAYGLILGLTRLGSSTPGQDDLFEATVRFREHAEISFNVQFEVRAASPELALMRAFLSHLAGNMNPADDQEP</sequence>
<keyword evidence="1" id="KW-0614">Plasmid</keyword>
<protein>
    <submittedName>
        <fullName evidence="1">Uncharacterized protein</fullName>
    </submittedName>
</protein>
<gene>
    <name evidence="1" type="ORF">M8445_16760</name>
</gene>
<dbReference type="RefSeq" id="WP_273991365.1">
    <property type="nucleotide sequence ID" value="NZ_BAABQT010000029.1"/>
</dbReference>
<name>A0ABY7V5Z0_9DEIO</name>
<proteinExistence type="predicted"/>
<evidence type="ECO:0000313" key="1">
    <source>
        <dbReference type="EMBL" id="WDA60617.1"/>
    </source>
</evidence>
<reference evidence="1 2" key="1">
    <citation type="submission" date="2022-12" db="EMBL/GenBank/DDBJ databases">
        <title>Genome Sequence of Deinococcus aquaticus Type Strain PB314.</title>
        <authorList>
            <person name="Albert C."/>
            <person name="Hill J."/>
            <person name="Boren L."/>
            <person name="Scholz-Ng S."/>
            <person name="Fatema N."/>
            <person name="Grosso R."/>
            <person name="Soboslay E."/>
            <person name="Tuohy J."/>
        </authorList>
    </citation>
    <scope>NUCLEOTIDE SEQUENCE [LARGE SCALE GENOMIC DNA]</scope>
    <source>
        <strain evidence="1 2">PB-314</strain>
        <plasmid evidence="1 2">pDATS02</plasmid>
    </source>
</reference>
<organism evidence="1 2">
    <name type="scientific">Deinococcus aquaticus</name>
    <dbReference type="NCBI Taxonomy" id="328692"/>
    <lineage>
        <taxon>Bacteria</taxon>
        <taxon>Thermotogati</taxon>
        <taxon>Deinococcota</taxon>
        <taxon>Deinococci</taxon>
        <taxon>Deinococcales</taxon>
        <taxon>Deinococcaceae</taxon>
        <taxon>Deinococcus</taxon>
    </lineage>
</organism>